<evidence type="ECO:0000313" key="7">
    <source>
        <dbReference type="Proteomes" id="UP000748308"/>
    </source>
</evidence>
<dbReference type="Proteomes" id="UP000748308">
    <property type="component" value="Unassembled WGS sequence"/>
</dbReference>
<evidence type="ECO:0000256" key="2">
    <source>
        <dbReference type="ARBA" id="ARBA00022670"/>
    </source>
</evidence>
<dbReference type="InterPro" id="IPR047272">
    <property type="entry name" value="S49_SppA_C"/>
</dbReference>
<dbReference type="Gene3D" id="6.20.330.10">
    <property type="match status" value="1"/>
</dbReference>
<keyword evidence="4" id="KW-0720">Serine protease</keyword>
<sequence length="758" mass="81333">MGGLAFGARSFLHDGPDGEVLAWDEYTIGLGGSPRPGYGWGVSYSWSRADEGLASRHERLAMGSIRRSRLFSLGIAWLKDTRVGESMAQADLGIRPFGPRLTLFADATFDRDLRWDHLGTRAWRTGYGIEAHPIRGLAVGAKALNTGEVGVRLSLGAARGSHPGAAVNLDRGGGHGATTYWLETGSPEPDLGLVKSPPRYKEIDLRGPIAYRRYRLFDSRRTLLGTLREIDALAADPGAGGVVLNLSGLAADGAMLWELREQLAGLRASGKKVIVYLDRAGMGQYAFASVADQIWMDPVGELDLRGLVFGRTYLRGALDKLGLGVDEWRFFTYKSAFESLSRESMSAADREQGGALIDDIYEHLAGSVCAARGISREAWDRLVNEQGVLLPREALEAGLVDSLGTFEQARKAARRAAPRATADASSAPLATLFGDPVWEPMAWGDRPQIAVLYALGVCEMEEGIKGRSLAKKIRAAGRDRSVKAIVLRADSPGGDPLPSDLVAREMKEAAKRKPVIVSQGRVAGSGGYWISMYGDSIVASPVTVTGSIGVIGGWIWNQGLGEKLGIAYDHVQRGDHADVGSGMVLPLLGAQIPERALTPRERERMEELIRALYADFVDKVAEGRGLTAEQVDGIGQGRIWSGLRGREIGLVDEIGGLWHSLAIARDAAGIPAGRGIALTEGPSLGLFHFPLPELKLFGVRLGAPRGGGETAAATPPAAAAALELSPAEFEHLRRIALARGLPLLLMEPFEIRDAGQRW</sequence>
<dbReference type="InterPro" id="IPR029045">
    <property type="entry name" value="ClpP/crotonase-like_dom_sf"/>
</dbReference>
<evidence type="ECO:0000256" key="4">
    <source>
        <dbReference type="ARBA" id="ARBA00022825"/>
    </source>
</evidence>
<evidence type="ECO:0000259" key="5">
    <source>
        <dbReference type="Pfam" id="PF01343"/>
    </source>
</evidence>
<dbReference type="SUPFAM" id="SSF52096">
    <property type="entry name" value="ClpP/crotonase"/>
    <property type="match status" value="2"/>
</dbReference>
<comment type="caution">
    <text evidence="6">The sequence shown here is derived from an EMBL/GenBank/DDBJ whole genome shotgun (WGS) entry which is preliminary data.</text>
</comment>
<evidence type="ECO:0000313" key="6">
    <source>
        <dbReference type="EMBL" id="MBM3318607.1"/>
    </source>
</evidence>
<evidence type="ECO:0000256" key="1">
    <source>
        <dbReference type="ARBA" id="ARBA00008683"/>
    </source>
</evidence>
<proteinExistence type="inferred from homology"/>
<dbReference type="PANTHER" id="PTHR33209">
    <property type="entry name" value="PROTEASE 4"/>
    <property type="match status" value="1"/>
</dbReference>
<dbReference type="InterPro" id="IPR047217">
    <property type="entry name" value="S49_SppA_67K_type_N"/>
</dbReference>
<dbReference type="PANTHER" id="PTHR33209:SF1">
    <property type="entry name" value="PEPTIDASE S49 DOMAIN-CONTAINING PROTEIN"/>
    <property type="match status" value="1"/>
</dbReference>
<dbReference type="EMBL" id="VGIY01000416">
    <property type="protein sequence ID" value="MBM3318607.1"/>
    <property type="molecule type" value="Genomic_DNA"/>
</dbReference>
<reference evidence="6" key="1">
    <citation type="submission" date="2019-03" db="EMBL/GenBank/DDBJ databases">
        <title>Lake Tanganyika Metagenome-Assembled Genomes (MAGs).</title>
        <authorList>
            <person name="Tran P."/>
        </authorList>
    </citation>
    <scope>NUCLEOTIDE SEQUENCE</scope>
    <source>
        <strain evidence="6">M_DeepCast_400m_m2_100</strain>
    </source>
</reference>
<protein>
    <submittedName>
        <fullName evidence="6">S49 family peptidase</fullName>
    </submittedName>
</protein>
<gene>
    <name evidence="6" type="ORF">FJY75_12220</name>
</gene>
<dbReference type="InterPro" id="IPR002142">
    <property type="entry name" value="Peptidase_S49"/>
</dbReference>
<dbReference type="AlphaFoldDB" id="A0A937XCS3"/>
<evidence type="ECO:0000256" key="3">
    <source>
        <dbReference type="ARBA" id="ARBA00022801"/>
    </source>
</evidence>
<dbReference type="CDD" id="cd07018">
    <property type="entry name" value="S49_SppA_67K_type"/>
    <property type="match status" value="1"/>
</dbReference>
<keyword evidence="2" id="KW-0645">Protease</keyword>
<dbReference type="GO" id="GO:0006508">
    <property type="term" value="P:proteolysis"/>
    <property type="evidence" value="ECO:0007669"/>
    <property type="project" value="UniProtKB-KW"/>
</dbReference>
<organism evidence="6 7">
    <name type="scientific">Eiseniibacteriota bacterium</name>
    <dbReference type="NCBI Taxonomy" id="2212470"/>
    <lineage>
        <taxon>Bacteria</taxon>
        <taxon>Candidatus Eiseniibacteriota</taxon>
    </lineage>
</organism>
<dbReference type="GO" id="GO:0008236">
    <property type="term" value="F:serine-type peptidase activity"/>
    <property type="evidence" value="ECO:0007669"/>
    <property type="project" value="UniProtKB-KW"/>
</dbReference>
<name>A0A937XCS3_UNCEI</name>
<comment type="similarity">
    <text evidence="1">Belongs to the peptidase S49 family.</text>
</comment>
<dbReference type="Gene3D" id="3.90.226.10">
    <property type="entry name" value="2-enoyl-CoA Hydratase, Chain A, domain 1"/>
    <property type="match status" value="3"/>
</dbReference>
<accession>A0A937XCS3</accession>
<feature type="domain" description="Peptidase S49" evidence="5">
    <location>
        <begin position="509"/>
        <end position="665"/>
    </location>
</feature>
<dbReference type="CDD" id="cd07023">
    <property type="entry name" value="S49_Sppa_N_C"/>
    <property type="match status" value="1"/>
</dbReference>
<feature type="domain" description="Peptidase S49" evidence="5">
    <location>
        <begin position="267"/>
        <end position="415"/>
    </location>
</feature>
<keyword evidence="3" id="KW-0378">Hydrolase</keyword>
<dbReference type="Pfam" id="PF01343">
    <property type="entry name" value="Peptidase_S49"/>
    <property type="match status" value="2"/>
</dbReference>